<gene>
    <name evidence="1" type="ORF">CR513_58735</name>
</gene>
<reference evidence="1" key="1">
    <citation type="submission" date="2018-05" db="EMBL/GenBank/DDBJ databases">
        <title>Draft genome of Mucuna pruriens seed.</title>
        <authorList>
            <person name="Nnadi N.E."/>
            <person name="Vos R."/>
            <person name="Hasami M.H."/>
            <person name="Devisetty U.K."/>
            <person name="Aguiy J.C."/>
        </authorList>
    </citation>
    <scope>NUCLEOTIDE SEQUENCE [LARGE SCALE GENOMIC DNA]</scope>
    <source>
        <strain evidence="1">JCA_2017</strain>
    </source>
</reference>
<organism evidence="1 2">
    <name type="scientific">Mucuna pruriens</name>
    <name type="common">Velvet bean</name>
    <name type="synonym">Dolichos pruriens</name>
    <dbReference type="NCBI Taxonomy" id="157652"/>
    <lineage>
        <taxon>Eukaryota</taxon>
        <taxon>Viridiplantae</taxon>
        <taxon>Streptophyta</taxon>
        <taxon>Embryophyta</taxon>
        <taxon>Tracheophyta</taxon>
        <taxon>Spermatophyta</taxon>
        <taxon>Magnoliopsida</taxon>
        <taxon>eudicotyledons</taxon>
        <taxon>Gunneridae</taxon>
        <taxon>Pentapetalae</taxon>
        <taxon>rosids</taxon>
        <taxon>fabids</taxon>
        <taxon>Fabales</taxon>
        <taxon>Fabaceae</taxon>
        <taxon>Papilionoideae</taxon>
        <taxon>50 kb inversion clade</taxon>
        <taxon>NPAAA clade</taxon>
        <taxon>indigoferoid/millettioid clade</taxon>
        <taxon>Phaseoleae</taxon>
        <taxon>Mucuna</taxon>
    </lineage>
</organism>
<proteinExistence type="predicted"/>
<protein>
    <submittedName>
        <fullName evidence="1">Uncharacterized protein</fullName>
    </submittedName>
</protein>
<dbReference type="Proteomes" id="UP000257109">
    <property type="component" value="Unassembled WGS sequence"/>
</dbReference>
<name>A0A371EA45_MUCPR</name>
<evidence type="ECO:0000313" key="2">
    <source>
        <dbReference type="Proteomes" id="UP000257109"/>
    </source>
</evidence>
<keyword evidence="2" id="KW-1185">Reference proteome</keyword>
<comment type="caution">
    <text evidence="1">The sequence shown here is derived from an EMBL/GenBank/DDBJ whole genome shotgun (WGS) entry which is preliminary data.</text>
</comment>
<feature type="non-terminal residue" evidence="1">
    <location>
        <position position="1"/>
    </location>
</feature>
<dbReference type="EMBL" id="QJKJ01015208">
    <property type="protein sequence ID" value="RDX62891.1"/>
    <property type="molecule type" value="Genomic_DNA"/>
</dbReference>
<accession>A0A371EA45</accession>
<dbReference type="AlphaFoldDB" id="A0A371EA45"/>
<evidence type="ECO:0000313" key="1">
    <source>
        <dbReference type="EMBL" id="RDX62891.1"/>
    </source>
</evidence>
<sequence>MQALKCRKEVLVGAHIGVADGRASITASAKSVMKEGVTPRAGTRAQFLTPDSRANSLYSMSISSRVSICSLTKLGYMKTGYFYSQGWLFTTFNSTVTSNKM</sequence>